<accession>A0A409WDB4</accession>
<dbReference type="EMBL" id="NHYD01003502">
    <property type="protein sequence ID" value="PPQ76504.1"/>
    <property type="molecule type" value="Genomic_DNA"/>
</dbReference>
<feature type="region of interest" description="Disordered" evidence="1">
    <location>
        <begin position="70"/>
        <end position="93"/>
    </location>
</feature>
<protein>
    <submittedName>
        <fullName evidence="2">Uncharacterized protein</fullName>
    </submittedName>
</protein>
<name>A0A409WDB4_PSICY</name>
<dbReference type="InParanoid" id="A0A409WDB4"/>
<feature type="region of interest" description="Disordered" evidence="1">
    <location>
        <begin position="106"/>
        <end position="154"/>
    </location>
</feature>
<evidence type="ECO:0000313" key="2">
    <source>
        <dbReference type="EMBL" id="PPQ76504.1"/>
    </source>
</evidence>
<dbReference type="AlphaFoldDB" id="A0A409WDB4"/>
<comment type="caution">
    <text evidence="2">The sequence shown here is derived from an EMBL/GenBank/DDBJ whole genome shotgun (WGS) entry which is preliminary data.</text>
</comment>
<evidence type="ECO:0000256" key="1">
    <source>
        <dbReference type="SAM" id="MobiDB-lite"/>
    </source>
</evidence>
<proteinExistence type="predicted"/>
<gene>
    <name evidence="2" type="ORF">CVT25_012626</name>
</gene>
<dbReference type="Proteomes" id="UP000283269">
    <property type="component" value="Unassembled WGS sequence"/>
</dbReference>
<organism evidence="2 3">
    <name type="scientific">Psilocybe cyanescens</name>
    <dbReference type="NCBI Taxonomy" id="93625"/>
    <lineage>
        <taxon>Eukaryota</taxon>
        <taxon>Fungi</taxon>
        <taxon>Dikarya</taxon>
        <taxon>Basidiomycota</taxon>
        <taxon>Agaricomycotina</taxon>
        <taxon>Agaricomycetes</taxon>
        <taxon>Agaricomycetidae</taxon>
        <taxon>Agaricales</taxon>
        <taxon>Agaricineae</taxon>
        <taxon>Strophariaceae</taxon>
        <taxon>Psilocybe</taxon>
    </lineage>
</organism>
<keyword evidence="3" id="KW-1185">Reference proteome</keyword>
<evidence type="ECO:0000313" key="3">
    <source>
        <dbReference type="Proteomes" id="UP000283269"/>
    </source>
</evidence>
<feature type="compositionally biased region" description="Low complexity" evidence="1">
    <location>
        <begin position="106"/>
        <end position="120"/>
    </location>
</feature>
<reference evidence="2 3" key="1">
    <citation type="journal article" date="2018" name="Evol. Lett.">
        <title>Horizontal gene cluster transfer increased hallucinogenic mushroom diversity.</title>
        <authorList>
            <person name="Reynolds H.T."/>
            <person name="Vijayakumar V."/>
            <person name="Gluck-Thaler E."/>
            <person name="Korotkin H.B."/>
            <person name="Matheny P.B."/>
            <person name="Slot J.C."/>
        </authorList>
    </citation>
    <scope>NUCLEOTIDE SEQUENCE [LARGE SCALE GENOMIC DNA]</scope>
    <source>
        <strain evidence="2 3">2631</strain>
    </source>
</reference>
<sequence>MTLHMYGMYRNTYSTTTAHTIAGTTHTVTCTDDMHGMYCDTYDANGCMHNGHENTYDGHDDDDDMYNNHNGQGHIQQPQHMRQAQRPQRRGQQHVRWTHTMATTHATGAAATKTRTTTRTVDTYHGHNNGGTYDSTNTFGGGYDRYDHPPAPLF</sequence>